<name>A0A485C0X7_KLUCR</name>
<evidence type="ECO:0000313" key="2">
    <source>
        <dbReference type="EMBL" id="VFS78941.1"/>
    </source>
</evidence>
<dbReference type="InterPro" id="IPR001633">
    <property type="entry name" value="EAL_dom"/>
</dbReference>
<dbReference type="InterPro" id="IPR050706">
    <property type="entry name" value="Cyclic-di-GMP_PDE-like"/>
</dbReference>
<gene>
    <name evidence="2" type="ORF">NCTC12993_05732</name>
</gene>
<dbReference type="PANTHER" id="PTHR33121">
    <property type="entry name" value="CYCLIC DI-GMP PHOSPHODIESTERASE PDEF"/>
    <property type="match status" value="1"/>
</dbReference>
<accession>A0A485C0X7</accession>
<dbReference type="EMBL" id="CAADJD010000024">
    <property type="protein sequence ID" value="VFS78941.1"/>
    <property type="molecule type" value="Genomic_DNA"/>
</dbReference>
<keyword evidence="3" id="KW-1185">Reference proteome</keyword>
<dbReference type="GO" id="GO:0071111">
    <property type="term" value="F:cyclic-guanylate-specific phosphodiesterase activity"/>
    <property type="evidence" value="ECO:0007669"/>
    <property type="project" value="InterPro"/>
</dbReference>
<sequence>MPDQFIPLAEETGLIVAMSDVVLEKACKDMVHLSPDLVISVNISAVDLIPVAWRNG</sequence>
<dbReference type="AlphaFoldDB" id="A0A485C0X7"/>
<protein>
    <submittedName>
        <fullName evidence="2">Biofilm formation regulator HmsP</fullName>
    </submittedName>
</protein>
<organism evidence="2 3">
    <name type="scientific">Kluyvera cryocrescens</name>
    <name type="common">Kluyvera citrophila</name>
    <dbReference type="NCBI Taxonomy" id="580"/>
    <lineage>
        <taxon>Bacteria</taxon>
        <taxon>Pseudomonadati</taxon>
        <taxon>Pseudomonadota</taxon>
        <taxon>Gammaproteobacteria</taxon>
        <taxon>Enterobacterales</taxon>
        <taxon>Enterobacteriaceae</taxon>
        <taxon>Kluyvera</taxon>
    </lineage>
</organism>
<dbReference type="PANTHER" id="PTHR33121:SF79">
    <property type="entry name" value="CYCLIC DI-GMP PHOSPHODIESTERASE PDED-RELATED"/>
    <property type="match status" value="1"/>
</dbReference>
<proteinExistence type="predicted"/>
<dbReference type="SUPFAM" id="SSF141868">
    <property type="entry name" value="EAL domain-like"/>
    <property type="match status" value="1"/>
</dbReference>
<evidence type="ECO:0000313" key="3">
    <source>
        <dbReference type="Proteomes" id="UP000401081"/>
    </source>
</evidence>
<dbReference type="PROSITE" id="PS50883">
    <property type="entry name" value="EAL"/>
    <property type="match status" value="1"/>
</dbReference>
<evidence type="ECO:0000259" key="1">
    <source>
        <dbReference type="PROSITE" id="PS50883"/>
    </source>
</evidence>
<dbReference type="Proteomes" id="UP000401081">
    <property type="component" value="Unassembled WGS sequence"/>
</dbReference>
<dbReference type="Pfam" id="PF00563">
    <property type="entry name" value="EAL"/>
    <property type="match status" value="1"/>
</dbReference>
<reference evidence="2 3" key="1">
    <citation type="submission" date="2019-03" db="EMBL/GenBank/DDBJ databases">
        <authorList>
            <consortium name="Pathogen Informatics"/>
        </authorList>
    </citation>
    <scope>NUCLEOTIDE SEQUENCE [LARGE SCALE GENOMIC DNA]</scope>
    <source>
        <strain evidence="2 3">NCTC12993</strain>
    </source>
</reference>
<dbReference type="InterPro" id="IPR035919">
    <property type="entry name" value="EAL_sf"/>
</dbReference>
<feature type="domain" description="EAL" evidence="1">
    <location>
        <begin position="1"/>
        <end position="56"/>
    </location>
</feature>
<dbReference type="Gene3D" id="3.20.20.450">
    <property type="entry name" value="EAL domain"/>
    <property type="match status" value="1"/>
</dbReference>